<reference evidence="1 2" key="1">
    <citation type="submission" date="2018-08" db="EMBL/GenBank/DDBJ databases">
        <title>Genomic investigation of the strawberry pathogen Phytophthora fragariae indicates pathogenicity is determined by transcriptional variation in three key races.</title>
        <authorList>
            <person name="Adams T.M."/>
            <person name="Armitage A.D."/>
            <person name="Sobczyk M.K."/>
            <person name="Bates H.J."/>
            <person name="Dunwell J.M."/>
            <person name="Nellist C.F."/>
            <person name="Harrison R.J."/>
        </authorList>
    </citation>
    <scope>NUCLEOTIDE SEQUENCE [LARGE SCALE GENOMIC DNA]</scope>
    <source>
        <strain evidence="1 2">BC-1</strain>
    </source>
</reference>
<organism evidence="1 2">
    <name type="scientific">Phytophthora fragariae</name>
    <dbReference type="NCBI Taxonomy" id="53985"/>
    <lineage>
        <taxon>Eukaryota</taxon>
        <taxon>Sar</taxon>
        <taxon>Stramenopiles</taxon>
        <taxon>Oomycota</taxon>
        <taxon>Peronosporomycetes</taxon>
        <taxon>Peronosporales</taxon>
        <taxon>Peronosporaceae</taxon>
        <taxon>Phytophthora</taxon>
    </lineage>
</organism>
<accession>A0A6A3XT60</accession>
<proteinExistence type="predicted"/>
<comment type="caution">
    <text evidence="1">The sequence shown here is derived from an EMBL/GenBank/DDBJ whole genome shotgun (WGS) entry which is preliminary data.</text>
</comment>
<protein>
    <submittedName>
        <fullName evidence="1">Uncharacterized protein</fullName>
    </submittedName>
</protein>
<name>A0A6A3XT60_9STRA</name>
<dbReference type="Proteomes" id="UP000440367">
    <property type="component" value="Unassembled WGS sequence"/>
</dbReference>
<dbReference type="EMBL" id="QXGD01001490">
    <property type="protein sequence ID" value="KAE9205021.1"/>
    <property type="molecule type" value="Genomic_DNA"/>
</dbReference>
<evidence type="ECO:0000313" key="2">
    <source>
        <dbReference type="Proteomes" id="UP000440367"/>
    </source>
</evidence>
<dbReference type="AlphaFoldDB" id="A0A6A3XT60"/>
<sequence length="87" mass="9887">MCGHVERSRFRVNKQILVSNGGLLGKLVKVPVQHLYHDGQHQLLRAELPAQQKSGAGDEMSFRPIRLRVLVSALILAFSHLFEPWFL</sequence>
<gene>
    <name evidence="1" type="ORF">PF002_g20447</name>
</gene>
<evidence type="ECO:0000313" key="1">
    <source>
        <dbReference type="EMBL" id="KAE9205021.1"/>
    </source>
</evidence>